<dbReference type="Gene3D" id="3.40.1090.10">
    <property type="entry name" value="Cytosolic phospholipase A2 catalytic domain"/>
    <property type="match status" value="1"/>
</dbReference>
<keyword evidence="8" id="KW-1185">Reference proteome</keyword>
<dbReference type="GO" id="GO:0046486">
    <property type="term" value="P:glycerolipid metabolic process"/>
    <property type="evidence" value="ECO:0007669"/>
    <property type="project" value="UniProtKB-ARBA"/>
</dbReference>
<sequence>MTGLRVHEPRSYGATTISGPAAAHLGDVNDHSTNYIQDAHFYFNGVPPQPNSSIRALADRPYLARSGKGLALLVFDGGIVGGLSDLYMLKHFMGRVARIAHLHHTPKPCEFFDMISGASVGGLLAVLLGSLELSVDECIEKYLHICSELSKDNPYFNGLSTTEKATRTLVSVTKRILRERAMSENKLLEAPHAVACKVFVQANNALRSYKIRTNEDIRLRHVKIWQAVQATFATSGAYDAVSINDGTSNTLYGLSSHASKNLLIDTWHEAQSVLVDSDQRLEDHLDCIVSVGTKFLSSSESGHGDLMAISTRISSLNDAAYTSFADQHPNLVVSSRLCRLQFTFGHRNAIPSEHAESVGISQALRSFLVSSEMANRLAACAERAAVHQVTPGFSLLRASPQPVSLHGNQPSMTSVADLVSDYDARAAQWQRSFPRVRDTCSWVFADAVFVKWIRTPGISLLSCVGTVGCGKSFLAAAVVDHFHELRSAKLQACIHYFVDSGKTGPKSLDSMLRGIIKQLILCHDEAMSPMSPALQAEVRATFQSNSLPPTVDGLKTLVQKMADETPGVLYLIDGFDEMAEQQIQQLFVALRNIFRDSASHGSKLIIFSRETLGKGISVRKQLSVLAQVFYIRLSLKQLSGDISRFVEALVDEKQLMRNITEDENLLLDIKSKLKAHGDKMFLWIHLQVQNIWELSPEQSENDRMIRELLDQLPKGLDETYIQCLRRTVRHQVVASRAFKWISSAKRPLTSQQLREAVSMEPSNVELEKADILNSCVTEYCSNLISFDLTRRGIDFFHVSVKQFLQDPDRLPEDLAAYRLEQNKDDHWCLAICLAYLKLQQIKKQLVQVREGGVPGNISRTVLQDVPGGSTATALSRFFSKRTTTPGHVHRLPMPKVARVFVPAELEMHQYITAHWLSHATTITQADAIYGAFSDMCISLDCEAFAWLGSTAAGAEMYKALLHYAILQRHEPLLQLLATHLKTKTKKTRESVFESPCPGTSVRLIHVAAALGHIEAVKVLERVSTLHTFDDDGKTPLAWAAANSQHMVVAYLVRTAKVNTAACQKFKVNKKVTKIPRGVYRSHEEIVVPLTALLAAHEDSSGFWSLMNQGKESYKQCLAPHPLTLAWTTACLQGNFAIAEHLQKLGGSLDTDVSCIHPLSHNANVGSPLELAIAHKKHGMHLVLQLGIAPLSQSMAKMSDEICTSYISKILALSGDEISVVWQALCTDRCIRILRSSLFLAWHQKIFSSCGHPCIQEHRAWMDAIRNVLHYENKNCPVDATSSLRAHPGGEIFFFSNWLERLPDDLLVLLIRLKYLARPTSALSNVLEQGSDDWIFMLSHRISSRPLAATSYSCQDEGWRNPLSLQTASWIGAKDVVEYIVHIHSQSLGVPVDRCIWIGEWCLPTTLEIARMPQPSQLQIDDLVARVRQARQSGANICAPSPLVASRCLRRCANDTAKALRMYRDLSEGRRGTTIPDADMSLNFPAGYWMVGHKYAVKLSIVGALYRWNWRLRRESGRPLSAADKAYMLAVPEVFGFPWPGPGPTKSNIGQAYAIRCNVRYI</sequence>
<evidence type="ECO:0000256" key="3">
    <source>
        <dbReference type="ARBA" id="ARBA00023098"/>
    </source>
</evidence>
<dbReference type="Gene3D" id="3.40.50.300">
    <property type="entry name" value="P-loop containing nucleotide triphosphate hydrolases"/>
    <property type="match status" value="1"/>
</dbReference>
<dbReference type="SUPFAM" id="SSF48403">
    <property type="entry name" value="Ankyrin repeat"/>
    <property type="match status" value="1"/>
</dbReference>
<dbReference type="SUPFAM" id="SSF52151">
    <property type="entry name" value="FabD/lysophospholipase-like"/>
    <property type="match status" value="1"/>
</dbReference>
<evidence type="ECO:0000313" key="8">
    <source>
        <dbReference type="Proteomes" id="UP001316803"/>
    </source>
</evidence>
<keyword evidence="3" id="KW-0443">Lipid metabolism</keyword>
<dbReference type="Pfam" id="PF12796">
    <property type="entry name" value="Ank_2"/>
    <property type="match status" value="1"/>
</dbReference>
<protein>
    <recommendedName>
        <fullName evidence="1">phospholipase A2</fullName>
        <ecNumber evidence="1">3.1.1.4</ecNumber>
    </recommendedName>
</protein>
<evidence type="ECO:0000313" key="7">
    <source>
        <dbReference type="EMBL" id="KAK5952743.1"/>
    </source>
</evidence>
<organism evidence="7 8">
    <name type="scientific">Knufia fluminis</name>
    <dbReference type="NCBI Taxonomy" id="191047"/>
    <lineage>
        <taxon>Eukaryota</taxon>
        <taxon>Fungi</taxon>
        <taxon>Dikarya</taxon>
        <taxon>Ascomycota</taxon>
        <taxon>Pezizomycotina</taxon>
        <taxon>Eurotiomycetes</taxon>
        <taxon>Chaetothyriomycetidae</taxon>
        <taxon>Chaetothyriales</taxon>
        <taxon>Trichomeriaceae</taxon>
        <taxon>Knufia</taxon>
    </lineage>
</organism>
<dbReference type="InterPro" id="IPR016035">
    <property type="entry name" value="Acyl_Trfase/lysoPLipase"/>
</dbReference>
<dbReference type="InterPro" id="IPR002110">
    <property type="entry name" value="Ankyrin_rpt"/>
</dbReference>
<gene>
    <name evidence="7" type="ORF">OHC33_006336</name>
</gene>
<dbReference type="Pfam" id="PF24883">
    <property type="entry name" value="NPHP3_N"/>
    <property type="match status" value="1"/>
</dbReference>
<dbReference type="InterPro" id="IPR056884">
    <property type="entry name" value="NPHP3-like_N"/>
</dbReference>
<dbReference type="EMBL" id="JAKLMC020000014">
    <property type="protein sequence ID" value="KAK5952743.1"/>
    <property type="molecule type" value="Genomic_DNA"/>
</dbReference>
<accession>A0AAN8EDC2</accession>
<feature type="domain" description="PNPLA" evidence="6">
    <location>
        <begin position="73"/>
        <end position="268"/>
    </location>
</feature>
<dbReference type="GO" id="GO:0004623">
    <property type="term" value="F:phospholipase A2 activity"/>
    <property type="evidence" value="ECO:0007669"/>
    <property type="project" value="UniProtKB-EC"/>
</dbReference>
<evidence type="ECO:0000256" key="1">
    <source>
        <dbReference type="ARBA" id="ARBA00013278"/>
    </source>
</evidence>
<reference evidence="7 8" key="1">
    <citation type="submission" date="2022-12" db="EMBL/GenBank/DDBJ databases">
        <title>Genomic features and morphological characterization of a novel Knufia sp. strain isolated from spacecraft assembly facility.</title>
        <authorList>
            <person name="Teixeira M."/>
            <person name="Chander A.M."/>
            <person name="Stajich J.E."/>
            <person name="Venkateswaran K."/>
        </authorList>
    </citation>
    <scope>NUCLEOTIDE SEQUENCE [LARGE SCALE GENOMIC DNA]</scope>
    <source>
        <strain evidence="7 8">FJI-L2-BK-P2</strain>
    </source>
</reference>
<evidence type="ECO:0000256" key="5">
    <source>
        <dbReference type="PROSITE-ProRule" id="PRU01161"/>
    </source>
</evidence>
<comment type="caution">
    <text evidence="7">The sequence shown here is derived from an EMBL/GenBank/DDBJ whole genome shotgun (WGS) entry which is preliminary data.</text>
</comment>
<comment type="catalytic activity">
    <reaction evidence="4">
        <text>a 1,2-diacyl-sn-glycero-3-phosphocholine + H2O = a 1-acyl-sn-glycero-3-phosphocholine + a fatty acid + H(+)</text>
        <dbReference type="Rhea" id="RHEA:15801"/>
        <dbReference type="ChEBI" id="CHEBI:15377"/>
        <dbReference type="ChEBI" id="CHEBI:15378"/>
        <dbReference type="ChEBI" id="CHEBI:28868"/>
        <dbReference type="ChEBI" id="CHEBI:57643"/>
        <dbReference type="ChEBI" id="CHEBI:58168"/>
        <dbReference type="EC" id="3.1.1.4"/>
    </reaction>
    <physiologicalReaction direction="left-to-right" evidence="4">
        <dbReference type="Rhea" id="RHEA:15802"/>
    </physiologicalReaction>
</comment>
<evidence type="ECO:0000259" key="6">
    <source>
        <dbReference type="PROSITE" id="PS51635"/>
    </source>
</evidence>
<evidence type="ECO:0000256" key="4">
    <source>
        <dbReference type="ARBA" id="ARBA00023422"/>
    </source>
</evidence>
<keyword evidence="2" id="KW-0677">Repeat</keyword>
<name>A0AAN8EDC2_9EURO</name>
<dbReference type="Proteomes" id="UP001316803">
    <property type="component" value="Unassembled WGS sequence"/>
</dbReference>
<dbReference type="Pfam" id="PF01734">
    <property type="entry name" value="Patatin"/>
    <property type="match status" value="1"/>
</dbReference>
<dbReference type="InterPro" id="IPR027417">
    <property type="entry name" value="P-loop_NTPase"/>
</dbReference>
<feature type="short sequence motif" description="GXSXG" evidence="5">
    <location>
        <begin position="117"/>
        <end position="121"/>
    </location>
</feature>
<dbReference type="PANTHER" id="PTHR10039:SF14">
    <property type="entry name" value="NACHT DOMAIN-CONTAINING PROTEIN"/>
    <property type="match status" value="1"/>
</dbReference>
<dbReference type="PANTHER" id="PTHR10039">
    <property type="entry name" value="AMELOGENIN"/>
    <property type="match status" value="1"/>
</dbReference>
<dbReference type="Gene3D" id="1.25.40.20">
    <property type="entry name" value="Ankyrin repeat-containing domain"/>
    <property type="match status" value="1"/>
</dbReference>
<dbReference type="InterPro" id="IPR054471">
    <property type="entry name" value="GPIID_WHD"/>
</dbReference>
<dbReference type="SUPFAM" id="SSF52540">
    <property type="entry name" value="P-loop containing nucleoside triphosphate hydrolases"/>
    <property type="match status" value="1"/>
</dbReference>
<evidence type="ECO:0000256" key="2">
    <source>
        <dbReference type="ARBA" id="ARBA00022737"/>
    </source>
</evidence>
<dbReference type="Pfam" id="PF22939">
    <property type="entry name" value="WHD_GPIID"/>
    <property type="match status" value="1"/>
</dbReference>
<dbReference type="EC" id="3.1.1.4" evidence="1"/>
<proteinExistence type="predicted"/>
<dbReference type="InterPro" id="IPR002641">
    <property type="entry name" value="PNPLA_dom"/>
</dbReference>
<comment type="caution">
    <text evidence="5">Lacks conserved residue(s) required for the propagation of feature annotation.</text>
</comment>
<dbReference type="InterPro" id="IPR036770">
    <property type="entry name" value="Ankyrin_rpt-contain_sf"/>
</dbReference>
<dbReference type="PROSITE" id="PS51635">
    <property type="entry name" value="PNPLA"/>
    <property type="match status" value="1"/>
</dbReference>